<dbReference type="PANTHER" id="PTHR32308">
    <property type="entry name" value="LYASE BETA SUBUNIT, PUTATIVE (AFU_ORTHOLOGUE AFUA_4G13030)-RELATED"/>
    <property type="match status" value="1"/>
</dbReference>
<dbReference type="SUPFAM" id="SSF51621">
    <property type="entry name" value="Phosphoenolpyruvate/pyruvate domain"/>
    <property type="match status" value="1"/>
</dbReference>
<evidence type="ECO:0000256" key="1">
    <source>
        <dbReference type="ARBA" id="ARBA00001946"/>
    </source>
</evidence>
<comment type="cofactor">
    <cofactor evidence="1">
        <name>Mg(2+)</name>
        <dbReference type="ChEBI" id="CHEBI:18420"/>
    </cofactor>
</comment>
<keyword evidence="2 5" id="KW-0479">Metal-binding</keyword>
<keyword evidence="8" id="KW-1185">Reference proteome</keyword>
<feature type="binding site" evidence="4">
    <location>
        <position position="64"/>
    </location>
    <ligand>
        <name>substrate</name>
    </ligand>
</feature>
<dbReference type="PANTHER" id="PTHR32308:SF0">
    <property type="entry name" value="HPCH_HPAI ALDOLASE_CITRATE LYASE DOMAIN-CONTAINING PROTEIN"/>
    <property type="match status" value="1"/>
</dbReference>
<dbReference type="EMBL" id="SIRE01000015">
    <property type="protein sequence ID" value="TBL75993.1"/>
    <property type="molecule type" value="Genomic_DNA"/>
</dbReference>
<keyword evidence="3 5" id="KW-0460">Magnesium</keyword>
<feature type="domain" description="HpcH/HpaI aldolase/citrate lyase" evidence="6">
    <location>
        <begin position="5"/>
        <end position="223"/>
    </location>
</feature>
<evidence type="ECO:0000313" key="7">
    <source>
        <dbReference type="EMBL" id="TBL75993.1"/>
    </source>
</evidence>
<sequence>MSLFRSWIFVPGNQRRRLAKVPELQADVIIYDLEDSVPPQEKAAARAAVAEALQNTPQRLQYVRVNDADSIWFMDDVAELTMPGLHGFMLPKAAKAEHIQYAHRVLSKWELQKGLQPGAIDLVPLIESAEGLYRAYEIASCCGRVRRLAFGSVDYTLDINGELTDDGLELLYARSQLVVQSRAAGIEAPIDGVYTHIKDLPGLERDTRLAKQLGFQGKLAVHPAQTETIDGIFAPTRQAIEEAEAVVAAFRKAESAGIAAIMWNGKMIDYPVVQRHMHVLETARRLGLIMGADAGMHASTD</sequence>
<dbReference type="Gene3D" id="3.20.20.60">
    <property type="entry name" value="Phosphoenolpyruvate-binding domains"/>
    <property type="match status" value="1"/>
</dbReference>
<dbReference type="Proteomes" id="UP000293142">
    <property type="component" value="Unassembled WGS sequence"/>
</dbReference>
<accession>A0A4Q9DNG3</accession>
<dbReference type="Pfam" id="PF03328">
    <property type="entry name" value="HpcH_HpaI"/>
    <property type="match status" value="1"/>
</dbReference>
<evidence type="ECO:0000256" key="3">
    <source>
        <dbReference type="ARBA" id="ARBA00022842"/>
    </source>
</evidence>
<name>A0A4Q9DNG3_9BACL</name>
<gene>
    <name evidence="7" type="ORF">EYB31_20760</name>
</gene>
<keyword evidence="7" id="KW-0456">Lyase</keyword>
<proteinExistence type="predicted"/>
<dbReference type="OrthoDB" id="9786940at2"/>
<dbReference type="PIRSF" id="PIRSF015582">
    <property type="entry name" value="Cit_lyase_B"/>
    <property type="match status" value="1"/>
</dbReference>
<dbReference type="GO" id="GO:0016829">
    <property type="term" value="F:lyase activity"/>
    <property type="evidence" value="ECO:0007669"/>
    <property type="project" value="UniProtKB-KW"/>
</dbReference>
<evidence type="ECO:0000256" key="2">
    <source>
        <dbReference type="ARBA" id="ARBA00022723"/>
    </source>
</evidence>
<reference evidence="7 8" key="1">
    <citation type="submission" date="2019-02" db="EMBL/GenBank/DDBJ databases">
        <title>Paenibacillus sp. nov., isolated from surface-sterilized tissue of Thalictrum simplex L.</title>
        <authorList>
            <person name="Tuo L."/>
        </authorList>
    </citation>
    <scope>NUCLEOTIDE SEQUENCE [LARGE SCALE GENOMIC DNA]</scope>
    <source>
        <strain evidence="7 8">N2SHLJ1</strain>
    </source>
</reference>
<evidence type="ECO:0000259" key="6">
    <source>
        <dbReference type="Pfam" id="PF03328"/>
    </source>
</evidence>
<evidence type="ECO:0000313" key="8">
    <source>
        <dbReference type="Proteomes" id="UP000293142"/>
    </source>
</evidence>
<organism evidence="7 8">
    <name type="scientific">Paenibacillus thalictri</name>
    <dbReference type="NCBI Taxonomy" id="2527873"/>
    <lineage>
        <taxon>Bacteria</taxon>
        <taxon>Bacillati</taxon>
        <taxon>Bacillota</taxon>
        <taxon>Bacilli</taxon>
        <taxon>Bacillales</taxon>
        <taxon>Paenibacillaceae</taxon>
        <taxon>Paenibacillus</taxon>
    </lineage>
</organism>
<dbReference type="RefSeq" id="WP_131015339.1">
    <property type="nucleotide sequence ID" value="NZ_SIRE01000015.1"/>
</dbReference>
<dbReference type="InterPro" id="IPR015813">
    <property type="entry name" value="Pyrv/PenolPyrv_kinase-like_dom"/>
</dbReference>
<dbReference type="InterPro" id="IPR005000">
    <property type="entry name" value="Aldolase/citrate-lyase_domain"/>
</dbReference>
<feature type="binding site" evidence="5">
    <location>
        <position position="127"/>
    </location>
    <ligand>
        <name>Mg(2+)</name>
        <dbReference type="ChEBI" id="CHEBI:18420"/>
    </ligand>
</feature>
<dbReference type="GO" id="GO:0006107">
    <property type="term" value="P:oxaloacetate metabolic process"/>
    <property type="evidence" value="ECO:0007669"/>
    <property type="project" value="TreeGrafter"/>
</dbReference>
<dbReference type="AlphaFoldDB" id="A0A4Q9DNG3"/>
<dbReference type="InterPro" id="IPR040442">
    <property type="entry name" value="Pyrv_kinase-like_dom_sf"/>
</dbReference>
<feature type="binding site" evidence="5">
    <location>
        <position position="154"/>
    </location>
    <ligand>
        <name>Mg(2+)</name>
        <dbReference type="ChEBI" id="CHEBI:18420"/>
    </ligand>
</feature>
<dbReference type="InterPro" id="IPR011206">
    <property type="entry name" value="Citrate_lyase_beta/mcl1/mcl2"/>
</dbReference>
<comment type="caution">
    <text evidence="7">The sequence shown here is derived from an EMBL/GenBank/DDBJ whole genome shotgun (WGS) entry which is preliminary data.</text>
</comment>
<dbReference type="GO" id="GO:0000287">
    <property type="term" value="F:magnesium ion binding"/>
    <property type="evidence" value="ECO:0007669"/>
    <property type="project" value="TreeGrafter"/>
</dbReference>
<evidence type="ECO:0000256" key="5">
    <source>
        <dbReference type="PIRSR" id="PIRSR015582-2"/>
    </source>
</evidence>
<evidence type="ECO:0000256" key="4">
    <source>
        <dbReference type="PIRSR" id="PIRSR015582-1"/>
    </source>
</evidence>
<feature type="binding site" evidence="4">
    <location>
        <position position="127"/>
    </location>
    <ligand>
        <name>substrate</name>
    </ligand>
</feature>
<protein>
    <submittedName>
        <fullName evidence="7">CoA ester lyase</fullName>
    </submittedName>
</protein>